<evidence type="ECO:0000313" key="19">
    <source>
        <dbReference type="EMBL" id="CAD6192804.1"/>
    </source>
</evidence>
<dbReference type="InterPro" id="IPR036882">
    <property type="entry name" value="Alba-like_dom_sf"/>
</dbReference>
<evidence type="ECO:0000256" key="4">
    <source>
        <dbReference type="ARBA" id="ARBA00004614"/>
    </source>
</evidence>
<keyword evidence="9 17" id="KW-0732">Signal</keyword>
<dbReference type="PANTHER" id="PTHR48467:SF1">
    <property type="entry name" value="GLUTAMATE SYNTHASE 1 [NADH], CHLOROPLASTIC-LIKE"/>
    <property type="match status" value="1"/>
</dbReference>
<dbReference type="GO" id="GO:0016491">
    <property type="term" value="F:oxidoreductase activity"/>
    <property type="evidence" value="ECO:0007669"/>
    <property type="project" value="UniProtKB-KW"/>
</dbReference>
<protein>
    <recommendedName>
        <fullName evidence="18">FAD/NAD(P)-binding domain-containing protein</fullName>
    </recommendedName>
</protein>
<evidence type="ECO:0000256" key="12">
    <source>
        <dbReference type="ARBA" id="ARBA00022989"/>
    </source>
</evidence>
<dbReference type="EMBL" id="CAJGYM010000030">
    <property type="protein sequence ID" value="CAD6192804.1"/>
    <property type="molecule type" value="Genomic_DNA"/>
</dbReference>
<keyword evidence="13" id="KW-0560">Oxidoreductase</keyword>
<dbReference type="AlphaFoldDB" id="A0A8S1HBG4"/>
<feature type="domain" description="FAD/NAD(P)-binding" evidence="18">
    <location>
        <begin position="202"/>
        <end position="357"/>
    </location>
</feature>
<dbReference type="InterPro" id="IPR009653">
    <property type="entry name" value="Ksh1"/>
</dbReference>
<evidence type="ECO:0000259" key="18">
    <source>
        <dbReference type="Pfam" id="PF07992"/>
    </source>
</evidence>
<comment type="similarity">
    <text evidence="5">Belongs to the KISH family.</text>
</comment>
<evidence type="ECO:0000256" key="14">
    <source>
        <dbReference type="ARBA" id="ARBA00023034"/>
    </source>
</evidence>
<evidence type="ECO:0000313" key="20">
    <source>
        <dbReference type="Proteomes" id="UP000835052"/>
    </source>
</evidence>
<keyword evidence="11" id="KW-0521">NADP</keyword>
<keyword evidence="20" id="KW-1185">Reference proteome</keyword>
<proteinExistence type="inferred from homology"/>
<dbReference type="InterPro" id="IPR014612">
    <property type="entry name" value="Pop7/Rpp20"/>
</dbReference>
<comment type="cofactor">
    <cofactor evidence="1">
        <name>FAD</name>
        <dbReference type="ChEBI" id="CHEBI:57692"/>
    </cofactor>
</comment>
<keyword evidence="14" id="KW-0333">Golgi apparatus</keyword>
<evidence type="ECO:0000256" key="3">
    <source>
        <dbReference type="ARBA" id="ARBA00004123"/>
    </source>
</evidence>
<organism evidence="19 20">
    <name type="scientific">Caenorhabditis auriculariae</name>
    <dbReference type="NCBI Taxonomy" id="2777116"/>
    <lineage>
        <taxon>Eukaryota</taxon>
        <taxon>Metazoa</taxon>
        <taxon>Ecdysozoa</taxon>
        <taxon>Nematoda</taxon>
        <taxon>Chromadorea</taxon>
        <taxon>Rhabditida</taxon>
        <taxon>Rhabditina</taxon>
        <taxon>Rhabditomorpha</taxon>
        <taxon>Rhabditoidea</taxon>
        <taxon>Rhabditidae</taxon>
        <taxon>Peloderinae</taxon>
        <taxon>Caenorhabditis</taxon>
    </lineage>
</organism>
<name>A0A8S1HBG4_9PELO</name>
<dbReference type="Pfam" id="PF07992">
    <property type="entry name" value="Pyr_redox_2"/>
    <property type="match status" value="1"/>
</dbReference>
<evidence type="ECO:0000256" key="5">
    <source>
        <dbReference type="ARBA" id="ARBA00008961"/>
    </source>
</evidence>
<dbReference type="SUPFAM" id="SSF51971">
    <property type="entry name" value="Nucleotide-binding domain"/>
    <property type="match status" value="1"/>
</dbReference>
<keyword evidence="12" id="KW-1133">Transmembrane helix</keyword>
<dbReference type="SUPFAM" id="SSF82704">
    <property type="entry name" value="AlbA-like"/>
    <property type="match status" value="1"/>
</dbReference>
<keyword evidence="10" id="KW-0274">FAD</keyword>
<evidence type="ECO:0000256" key="8">
    <source>
        <dbReference type="ARBA" id="ARBA00022694"/>
    </source>
</evidence>
<accession>A0A8S1HBG4</accession>
<dbReference type="PRINTS" id="PR00419">
    <property type="entry name" value="ADXRDTASE"/>
</dbReference>
<keyword evidence="8" id="KW-0819">tRNA processing</keyword>
<evidence type="ECO:0000256" key="9">
    <source>
        <dbReference type="ARBA" id="ARBA00022729"/>
    </source>
</evidence>
<dbReference type="GO" id="GO:0001682">
    <property type="term" value="P:tRNA 5'-leader removal"/>
    <property type="evidence" value="ECO:0007669"/>
    <property type="project" value="InterPro"/>
</dbReference>
<dbReference type="GO" id="GO:0000139">
    <property type="term" value="C:Golgi membrane"/>
    <property type="evidence" value="ECO:0007669"/>
    <property type="project" value="UniProtKB-SubCell"/>
</dbReference>
<dbReference type="GO" id="GO:0003676">
    <property type="term" value="F:nucleic acid binding"/>
    <property type="evidence" value="ECO:0007669"/>
    <property type="project" value="InterPro"/>
</dbReference>
<reference evidence="19" key="1">
    <citation type="submission" date="2020-10" db="EMBL/GenBank/DDBJ databases">
        <authorList>
            <person name="Kikuchi T."/>
        </authorList>
    </citation>
    <scope>NUCLEOTIDE SEQUENCE</scope>
    <source>
        <strain evidence="19">NKZ352</strain>
    </source>
</reference>
<evidence type="ECO:0000256" key="15">
    <source>
        <dbReference type="ARBA" id="ARBA00023136"/>
    </source>
</evidence>
<evidence type="ECO:0000256" key="10">
    <source>
        <dbReference type="ARBA" id="ARBA00022827"/>
    </source>
</evidence>
<evidence type="ECO:0000256" key="1">
    <source>
        <dbReference type="ARBA" id="ARBA00001974"/>
    </source>
</evidence>
<dbReference type="Gene3D" id="3.50.50.60">
    <property type="entry name" value="FAD/NAD(P)-binding domain"/>
    <property type="match status" value="1"/>
</dbReference>
<dbReference type="Proteomes" id="UP000835052">
    <property type="component" value="Unassembled WGS sequence"/>
</dbReference>
<dbReference type="OrthoDB" id="333024at2759"/>
<dbReference type="Pfam" id="PF06842">
    <property type="entry name" value="DUF1242"/>
    <property type="match status" value="1"/>
</dbReference>
<dbReference type="PANTHER" id="PTHR48467">
    <property type="entry name" value="GLUTAMATE SYNTHASE 1 [NADH], CHLOROPLASTIC-LIKE"/>
    <property type="match status" value="1"/>
</dbReference>
<evidence type="ECO:0000256" key="11">
    <source>
        <dbReference type="ARBA" id="ARBA00022857"/>
    </source>
</evidence>
<dbReference type="GO" id="GO:0000172">
    <property type="term" value="C:ribonuclease MRP complex"/>
    <property type="evidence" value="ECO:0007669"/>
    <property type="project" value="InterPro"/>
</dbReference>
<dbReference type="InterPro" id="IPR036188">
    <property type="entry name" value="FAD/NAD-bd_sf"/>
</dbReference>
<dbReference type="Gene3D" id="3.40.50.720">
    <property type="entry name" value="NAD(P)-binding Rossmann-like Domain"/>
    <property type="match status" value="1"/>
</dbReference>
<evidence type="ECO:0000256" key="2">
    <source>
        <dbReference type="ARBA" id="ARBA00002154"/>
    </source>
</evidence>
<gene>
    <name evidence="19" type="ORF">CAUJ_LOCUS8723</name>
</gene>
<comment type="function">
    <text evidence="2">Involved in the early part of the secretory pathway.</text>
</comment>
<dbReference type="GO" id="GO:0005655">
    <property type="term" value="C:nucleolar ribonuclease P complex"/>
    <property type="evidence" value="ECO:0007669"/>
    <property type="project" value="InterPro"/>
</dbReference>
<comment type="subcellular location">
    <subcellularLocation>
        <location evidence="4">Golgi apparatus membrane</location>
        <topology evidence="4">Single-pass type I membrane protein</topology>
    </subcellularLocation>
    <subcellularLocation>
        <location evidence="3">Nucleus</location>
    </subcellularLocation>
</comment>
<evidence type="ECO:0000256" key="16">
    <source>
        <dbReference type="ARBA" id="ARBA00023242"/>
    </source>
</evidence>
<comment type="caution">
    <text evidence="19">The sequence shown here is derived from an EMBL/GenBank/DDBJ whole genome shotgun (WGS) entry which is preliminary data.</text>
</comment>
<keyword evidence="7" id="KW-0812">Transmembrane</keyword>
<feature type="chain" id="PRO_5035904762" description="FAD/NAD(P)-binding domain-containing protein" evidence="17">
    <location>
        <begin position="27"/>
        <end position="625"/>
    </location>
</feature>
<dbReference type="InterPro" id="IPR023753">
    <property type="entry name" value="FAD/NAD-binding_dom"/>
</dbReference>
<evidence type="ECO:0000256" key="17">
    <source>
        <dbReference type="SAM" id="SignalP"/>
    </source>
</evidence>
<sequence length="625" mass="70240">MSAIFNFQSLISVILLLICTCAYIRAFAPKVIDRNKEGLLGVFWKCARIGERLSPWVAASCFCMAFVKGGRVNENHYEINRQQPAKPFTGPNHFFITRKTNVESQYSDVYIHGMGASINSVLVFVVELEKLFAGALISDVQTSTIHVTDNLFPMSDEFEAGDRSRPLSAVHVHLYRAMFCKTVYSRIRNLSINSFRRFTRPRLAIVGSGPAGMFTCNALLRRTNFAVDVFENYHVPFGLVRYGVAPDHQEVKNCINLFDNMFDSNKDRLRLFCNVNIGKDVTFEELTNNYNSVLLAYGSYKTRSLAIPGEKSLNVLSGSEFVGWYNGVPNVANPSLDGDSAVIIGNGNVALDCARIISMGADGSLKSSDIPDDRLAHLQESKIRNIKVLGRRGPGDVSFTIKELREQFKLAEWSSAVDMSREDEETLRSELPKFERKKKRLTELLLKFAGKPNGPRQCHFLFNRVPQEVLSDSCGRVKAIKVFNKYTNETETVPCSLLIYSIGYQTLILDGVPQNAKGMIDMKDECRVNIQGPTPVYATGWCAHGPRGVIVDTQQQSAFVAEQIAKDFENFNGKTAVGADVLLKQRHVRSISWDRWKFIDNEEKLKGQKSGKIREKFTTFDSFVN</sequence>
<keyword evidence="15" id="KW-0472">Membrane</keyword>
<evidence type="ECO:0000256" key="6">
    <source>
        <dbReference type="ARBA" id="ARBA00022630"/>
    </source>
</evidence>
<dbReference type="Pfam" id="PF12328">
    <property type="entry name" value="Rpp20"/>
    <property type="match status" value="1"/>
</dbReference>
<keyword evidence="16" id="KW-0539">Nucleus</keyword>
<keyword evidence="6" id="KW-0285">Flavoprotein</keyword>
<dbReference type="InterPro" id="IPR055275">
    <property type="entry name" value="Ferredox_Rdtase"/>
</dbReference>
<evidence type="ECO:0000256" key="13">
    <source>
        <dbReference type="ARBA" id="ARBA00023002"/>
    </source>
</evidence>
<evidence type="ECO:0000256" key="7">
    <source>
        <dbReference type="ARBA" id="ARBA00022692"/>
    </source>
</evidence>
<feature type="signal peptide" evidence="17">
    <location>
        <begin position="1"/>
        <end position="26"/>
    </location>
</feature>